<protein>
    <submittedName>
        <fullName evidence="1">Uncharacterized protein</fullName>
    </submittedName>
</protein>
<accession>A0A0F9JV38</accession>
<reference evidence="1" key="1">
    <citation type="journal article" date="2015" name="Nature">
        <title>Complex archaea that bridge the gap between prokaryotes and eukaryotes.</title>
        <authorList>
            <person name="Spang A."/>
            <person name="Saw J.H."/>
            <person name="Jorgensen S.L."/>
            <person name="Zaremba-Niedzwiedzka K."/>
            <person name="Martijn J."/>
            <person name="Lind A.E."/>
            <person name="van Eijk R."/>
            <person name="Schleper C."/>
            <person name="Guy L."/>
            <person name="Ettema T.J."/>
        </authorList>
    </citation>
    <scope>NUCLEOTIDE SEQUENCE</scope>
</reference>
<dbReference type="AlphaFoldDB" id="A0A0F9JV38"/>
<evidence type="ECO:0000313" key="1">
    <source>
        <dbReference type="EMBL" id="KKM13748.1"/>
    </source>
</evidence>
<name>A0A0F9JV38_9ZZZZ</name>
<sequence>MTNILAKAFKKAAKLSQNLQDEIGEQLLEDIEGEIKWNETLDKSHDKLGKLAEKASEDF</sequence>
<feature type="non-terminal residue" evidence="1">
    <location>
        <position position="59"/>
    </location>
</feature>
<comment type="caution">
    <text evidence="1">The sequence shown here is derived from an EMBL/GenBank/DDBJ whole genome shotgun (WGS) entry which is preliminary data.</text>
</comment>
<proteinExistence type="predicted"/>
<dbReference type="EMBL" id="LAZR01015309">
    <property type="protein sequence ID" value="KKM13748.1"/>
    <property type="molecule type" value="Genomic_DNA"/>
</dbReference>
<gene>
    <name evidence="1" type="ORF">LCGC14_1713100</name>
</gene>
<organism evidence="1">
    <name type="scientific">marine sediment metagenome</name>
    <dbReference type="NCBI Taxonomy" id="412755"/>
    <lineage>
        <taxon>unclassified sequences</taxon>
        <taxon>metagenomes</taxon>
        <taxon>ecological metagenomes</taxon>
    </lineage>
</organism>